<evidence type="ECO:0000313" key="8">
    <source>
        <dbReference type="EMBL" id="MDX8051705.1"/>
    </source>
</evidence>
<dbReference type="CDD" id="cd14792">
    <property type="entry name" value="GH27"/>
    <property type="match status" value="1"/>
</dbReference>
<comment type="caution">
    <text evidence="8">The sequence shown here is derived from an EMBL/GenBank/DDBJ whole genome shotgun (WGS) entry which is preliminary data.</text>
</comment>
<dbReference type="CDD" id="cd23418">
    <property type="entry name" value="beta-trefoil_Ricin_XLN-like"/>
    <property type="match status" value="1"/>
</dbReference>
<reference evidence="8 9" key="2">
    <citation type="submission" date="2023-11" db="EMBL/GenBank/DDBJ databases">
        <authorList>
            <person name="Lara A.C."/>
            <person name="Chronakova A."/>
        </authorList>
    </citation>
    <scope>NUCLEOTIDE SEQUENCE [LARGE SCALE GENOMIC DNA]</scope>
    <source>
        <strain evidence="8 9">BCCO 10_0798</strain>
    </source>
</reference>
<dbReference type="EC" id="3.2.1.22" evidence="5"/>
<comment type="catalytic activity">
    <reaction evidence="5">
        <text>Hydrolysis of terminal, non-reducing alpha-D-galactose residues in alpha-D-galactosides, including galactose oligosaccharides, galactomannans and galactolipids.</text>
        <dbReference type="EC" id="3.2.1.22"/>
    </reaction>
</comment>
<dbReference type="InterPro" id="IPR002241">
    <property type="entry name" value="Glyco_hydro_27"/>
</dbReference>
<dbReference type="PANTHER" id="PTHR11452">
    <property type="entry name" value="ALPHA-GALACTOSIDASE/ALPHA-N-ACETYLGALACTOSAMINIDASE"/>
    <property type="match status" value="1"/>
</dbReference>
<evidence type="ECO:0000256" key="6">
    <source>
        <dbReference type="SAM" id="SignalP"/>
    </source>
</evidence>
<keyword evidence="9" id="KW-1185">Reference proteome</keyword>
<comment type="similarity">
    <text evidence="1 5">Belongs to the glycosyl hydrolase 27 family.</text>
</comment>
<evidence type="ECO:0000256" key="3">
    <source>
        <dbReference type="ARBA" id="ARBA00022801"/>
    </source>
</evidence>
<dbReference type="Pfam" id="PF00652">
    <property type="entry name" value="Ricin_B_lectin"/>
    <property type="match status" value="1"/>
</dbReference>
<dbReference type="InterPro" id="IPR000772">
    <property type="entry name" value="Ricin_B_lectin"/>
</dbReference>
<dbReference type="InterPro" id="IPR017853">
    <property type="entry name" value="GH"/>
</dbReference>
<feature type="domain" description="Ricin B lectin" evidence="7">
    <location>
        <begin position="511"/>
        <end position="638"/>
    </location>
</feature>
<accession>A0ABU4TU45</accession>
<dbReference type="SUPFAM" id="SSF51445">
    <property type="entry name" value="(Trans)glycosidases"/>
    <property type="match status" value="1"/>
</dbReference>
<evidence type="ECO:0000259" key="7">
    <source>
        <dbReference type="SMART" id="SM00458"/>
    </source>
</evidence>
<keyword evidence="5" id="KW-1015">Disulfide bond</keyword>
<dbReference type="PROSITE" id="PS50231">
    <property type="entry name" value="RICIN_B_LECTIN"/>
    <property type="match status" value="1"/>
</dbReference>
<protein>
    <recommendedName>
        <fullName evidence="5">Alpha-galactosidase</fullName>
        <ecNumber evidence="5">3.2.1.22</ecNumber>
    </recommendedName>
    <alternativeName>
        <fullName evidence="5">Melibiase</fullName>
    </alternativeName>
</protein>
<keyword evidence="3 5" id="KW-0378">Hydrolase</keyword>
<sequence length="638" mass="67146">MLTFTRFLVLAVALSTVTAFGGTAASAEPAVVHNQVRVPSAPMGWASWNTFFENIDHNVIKAQADALVSSGLAAAGYRYVNIDSGWWKGTRDSAGDITIDEAQWPGGMKAIADYIHGKGLKAGIYTDAGKNGCGYYFPTPGPPHAGTGSEGHYEQDMLRFSQWGFDYVKVDWCGADVEKLDAPSTYRALSDAAAKASATTGRELVLSICEWGKNDPWNWAPGMAPLWRTGTDIVFAHETPSIDMVYENFDKNQRPTAQHTGYYNDPDMMMIGMPGLSAAASRVHMSLWAVGGSPMLLGNDLTKLNDSTISVLTNREVLAVGQDPRGLPAVEVAEDVRDQQVYAKVLSGNGRRAVTLLNRTSSAATTTVRLADLGLAGRTAAARNLWSGVATPITNGSLSVTVPAGDAVMLSIAGTEASAATYPVVNSRATGITAKTGGLAVATFEYTNGDRVARQSTLQVNGGQIPTTLALPPTPGGTVSAIVSLAKGTNSLTVSGAGVTAVEVRELPGTAGTELIGSQSGRCADINGNTITNGTQAQLWDCNGGEQQTFTHTARKELVVYGNKCLDAWDHGTTNGTKVAIYDCTGGTNQQWNVNADGTITGVQSGLCLDAYDAATANGTKLVLWTCNGAANQKWTRN</sequence>
<dbReference type="Proteomes" id="UP001271792">
    <property type="component" value="Unassembled WGS sequence"/>
</dbReference>
<dbReference type="InterPro" id="IPR041233">
    <property type="entry name" value="Melibiase_C"/>
</dbReference>
<dbReference type="PRINTS" id="PR00740">
    <property type="entry name" value="GLHYDRLASE27"/>
</dbReference>
<dbReference type="Gene3D" id="2.60.40.1180">
    <property type="entry name" value="Golgi alpha-mannosidase II"/>
    <property type="match status" value="1"/>
</dbReference>
<dbReference type="SMART" id="SM00458">
    <property type="entry name" value="RICIN"/>
    <property type="match status" value="1"/>
</dbReference>
<dbReference type="SUPFAM" id="SSF50370">
    <property type="entry name" value="Ricin B-like lectins"/>
    <property type="match status" value="1"/>
</dbReference>
<dbReference type="Gene3D" id="2.60.120.260">
    <property type="entry name" value="Galactose-binding domain-like"/>
    <property type="match status" value="1"/>
</dbReference>
<dbReference type="Gene3D" id="2.80.10.50">
    <property type="match status" value="1"/>
</dbReference>
<dbReference type="RefSeq" id="WP_319985626.1">
    <property type="nucleotide sequence ID" value="NZ_JAXAVV010000009.1"/>
</dbReference>
<dbReference type="InterPro" id="IPR013785">
    <property type="entry name" value="Aldolase_TIM"/>
</dbReference>
<keyword evidence="4 5" id="KW-0326">Glycosidase</keyword>
<dbReference type="InterPro" id="IPR013780">
    <property type="entry name" value="Glyco_hydro_b"/>
</dbReference>
<dbReference type="Pfam" id="PF17801">
    <property type="entry name" value="Melibiase_C"/>
    <property type="match status" value="1"/>
</dbReference>
<organism evidence="8 9">
    <name type="scientific">Lentzea kristufekii</name>
    <dbReference type="NCBI Taxonomy" id="3095430"/>
    <lineage>
        <taxon>Bacteria</taxon>
        <taxon>Bacillati</taxon>
        <taxon>Actinomycetota</taxon>
        <taxon>Actinomycetes</taxon>
        <taxon>Pseudonocardiales</taxon>
        <taxon>Pseudonocardiaceae</taxon>
        <taxon>Lentzea</taxon>
    </lineage>
</organism>
<dbReference type="InterPro" id="IPR035992">
    <property type="entry name" value="Ricin_B-like_lectins"/>
</dbReference>
<proteinExistence type="inferred from homology"/>
<dbReference type="SUPFAM" id="SSF51011">
    <property type="entry name" value="Glycosyl hydrolase domain"/>
    <property type="match status" value="1"/>
</dbReference>
<evidence type="ECO:0000256" key="5">
    <source>
        <dbReference type="RuleBase" id="RU361168"/>
    </source>
</evidence>
<dbReference type="Gene3D" id="3.20.20.70">
    <property type="entry name" value="Aldolase class I"/>
    <property type="match status" value="1"/>
</dbReference>
<dbReference type="Pfam" id="PF16499">
    <property type="entry name" value="Melibiase_2"/>
    <property type="match status" value="1"/>
</dbReference>
<dbReference type="PANTHER" id="PTHR11452:SF75">
    <property type="entry name" value="ALPHA-GALACTOSIDASE MEL1"/>
    <property type="match status" value="1"/>
</dbReference>
<dbReference type="InterPro" id="IPR055240">
    <property type="entry name" value="CBM13-like"/>
</dbReference>
<evidence type="ECO:0000256" key="2">
    <source>
        <dbReference type="ARBA" id="ARBA00022729"/>
    </source>
</evidence>
<feature type="signal peptide" evidence="6">
    <location>
        <begin position="1"/>
        <end position="21"/>
    </location>
</feature>
<evidence type="ECO:0000256" key="4">
    <source>
        <dbReference type="ARBA" id="ARBA00023295"/>
    </source>
</evidence>
<name>A0ABU4TU45_9PSEU</name>
<dbReference type="EMBL" id="JAXAVV010000009">
    <property type="protein sequence ID" value="MDX8051705.1"/>
    <property type="molecule type" value="Genomic_DNA"/>
</dbReference>
<evidence type="ECO:0000256" key="1">
    <source>
        <dbReference type="ARBA" id="ARBA00009743"/>
    </source>
</evidence>
<evidence type="ECO:0000313" key="9">
    <source>
        <dbReference type="Proteomes" id="UP001271792"/>
    </source>
</evidence>
<feature type="chain" id="PRO_5045138924" description="Alpha-galactosidase" evidence="6">
    <location>
        <begin position="22"/>
        <end position="638"/>
    </location>
</feature>
<gene>
    <name evidence="8" type="ORF">SK571_20130</name>
</gene>
<reference evidence="8 9" key="1">
    <citation type="submission" date="2023-11" db="EMBL/GenBank/DDBJ databases">
        <title>Lentzea sokolovensis, sp. nov., Lentzea kristufkii, sp. nov., and Lentzea miocenensis, sp. nov., rare actinobacteria from Sokolov Coal Basin, Miocene lacustrine sediment, Czech Republic.</title>
        <authorList>
            <person name="Lara A."/>
            <person name="Kotroba L."/>
            <person name="Nouioui I."/>
            <person name="Neumann-Schaal M."/>
            <person name="Mast Y."/>
            <person name="Chronakova A."/>
        </authorList>
    </citation>
    <scope>NUCLEOTIDE SEQUENCE [LARGE SCALE GENOMIC DNA]</scope>
    <source>
        <strain evidence="8 9">BCCO 10_0798</strain>
    </source>
</reference>
<dbReference type="Pfam" id="PF22704">
    <property type="entry name" value="CBM13-like"/>
    <property type="match status" value="1"/>
</dbReference>
<keyword evidence="2 6" id="KW-0732">Signal</keyword>